<reference evidence="2 3" key="1">
    <citation type="submission" date="2020-04" db="EMBL/GenBank/DDBJ databases">
        <authorList>
            <person name="De Canck E."/>
        </authorList>
    </citation>
    <scope>NUCLEOTIDE SEQUENCE [LARGE SCALE GENOMIC DNA]</scope>
    <source>
        <strain evidence="2 3">LMG 28138</strain>
    </source>
</reference>
<dbReference type="RefSeq" id="WP_175108079.1">
    <property type="nucleotide sequence ID" value="NZ_CADIKM010000064.1"/>
</dbReference>
<evidence type="ECO:0000256" key="1">
    <source>
        <dbReference type="SAM" id="SignalP"/>
    </source>
</evidence>
<evidence type="ECO:0008006" key="4">
    <source>
        <dbReference type="Google" id="ProtNLM"/>
    </source>
</evidence>
<dbReference type="Proteomes" id="UP000494115">
    <property type="component" value="Unassembled WGS sequence"/>
</dbReference>
<dbReference type="AlphaFoldDB" id="A0A6S7BMV5"/>
<keyword evidence="3" id="KW-1185">Reference proteome</keyword>
<feature type="chain" id="PRO_5028819728" description="Lipoprotein" evidence="1">
    <location>
        <begin position="25"/>
        <end position="385"/>
    </location>
</feature>
<accession>A0A6S7BMV5</accession>
<keyword evidence="1" id="KW-0732">Signal</keyword>
<organism evidence="2 3">
    <name type="scientific">Pararobbsia alpina</name>
    <dbReference type="NCBI Taxonomy" id="621374"/>
    <lineage>
        <taxon>Bacteria</taxon>
        <taxon>Pseudomonadati</taxon>
        <taxon>Pseudomonadota</taxon>
        <taxon>Betaproteobacteria</taxon>
        <taxon>Burkholderiales</taxon>
        <taxon>Burkholderiaceae</taxon>
        <taxon>Pararobbsia</taxon>
    </lineage>
</organism>
<sequence length="385" mass="38263">MKYAFRHAMAIPAAALVVTLAACGGGSGNASSSASGTSTGTTSAGGTDPVAALSAATATSLGATPLSTSSTQDVYDLTATIGDSWRLTVDTSDPAAPTFTINVQATQYGLTSTSPSPVSMSVNGSFITYTGQGLNVTVDTRTKIISGTVMVGGKSSTVTGTGYSVTDGTKLAGTYAYVGRTTDVVGSSSPVLAAGEFNVDSTGTAVTVCQSGIFNGTGCTPVVNGPATLNLSMAYNSALPGFELSSNGQRVGIARVAAGDRGPVFLVDWYDSTLTSSPVTRTGLLGGVKLATLAGNEFNGSWVCTDGTTPTVSGTAVTGVGAQFALDYNRLPVLAAAGYSAITFNGLAAVMASSSYTGQFVLPMSAGLALTGTFGTDSLAICAQQ</sequence>
<evidence type="ECO:0000313" key="2">
    <source>
        <dbReference type="EMBL" id="CAB3804460.1"/>
    </source>
</evidence>
<dbReference type="EMBL" id="CADIKM010000064">
    <property type="protein sequence ID" value="CAB3804460.1"/>
    <property type="molecule type" value="Genomic_DNA"/>
</dbReference>
<feature type="signal peptide" evidence="1">
    <location>
        <begin position="1"/>
        <end position="24"/>
    </location>
</feature>
<name>A0A6S7BMV5_9BURK</name>
<gene>
    <name evidence="2" type="ORF">LMG28138_05519</name>
</gene>
<proteinExistence type="predicted"/>
<protein>
    <recommendedName>
        <fullName evidence="4">Lipoprotein</fullName>
    </recommendedName>
</protein>
<dbReference type="PROSITE" id="PS51257">
    <property type="entry name" value="PROKAR_LIPOPROTEIN"/>
    <property type="match status" value="1"/>
</dbReference>
<evidence type="ECO:0000313" key="3">
    <source>
        <dbReference type="Proteomes" id="UP000494115"/>
    </source>
</evidence>